<dbReference type="EMBL" id="PYOC01000010">
    <property type="protein sequence ID" value="PSV44138.1"/>
    <property type="molecule type" value="Genomic_DNA"/>
</dbReference>
<dbReference type="Proteomes" id="UP000241803">
    <property type="component" value="Unassembled WGS sequence"/>
</dbReference>
<keyword evidence="2" id="KW-1185">Reference proteome</keyword>
<proteinExistence type="predicted"/>
<reference evidence="1 2" key="1">
    <citation type="submission" date="2018-03" db="EMBL/GenBank/DDBJ databases">
        <title>Whole genome sequencing of Histamine producing bacteria.</title>
        <authorList>
            <person name="Butler K."/>
        </authorList>
    </citation>
    <scope>NUCLEOTIDE SEQUENCE [LARGE SCALE GENOMIC DNA]</scope>
    <source>
        <strain evidence="1 2">ATCC 19614</strain>
    </source>
</reference>
<accession>A0A2T3L473</accession>
<sequence>MFEKKTLQLLQLFYRETGRVRLLDIDALPELDTEQQQLMHQWLETKRNFTIADITAQHWIKTCSAGHITEVILHSDGRLEEYTLFTRIKTVGSWKLDDGVIELAITKEDNDYNCSIIANRNVNIHSAIEYKNNELHSYLKLAQTLPLSV</sequence>
<evidence type="ECO:0000313" key="1">
    <source>
        <dbReference type="EMBL" id="PSV44138.1"/>
    </source>
</evidence>
<protein>
    <submittedName>
        <fullName evidence="1">Uncharacterized protein</fullName>
    </submittedName>
</protein>
<gene>
    <name evidence="1" type="ORF">C9J47_21020</name>
</gene>
<dbReference type="AlphaFoldDB" id="A0A2T3L473"/>
<dbReference type="RefSeq" id="WP_107255257.1">
    <property type="nucleotide sequence ID" value="NZ_JAKJTK010000080.1"/>
</dbReference>
<evidence type="ECO:0000313" key="2">
    <source>
        <dbReference type="Proteomes" id="UP000241803"/>
    </source>
</evidence>
<comment type="caution">
    <text evidence="1">The sequence shown here is derived from an EMBL/GenBank/DDBJ whole genome shotgun (WGS) entry which is preliminary data.</text>
</comment>
<name>A0A2T3L473_9GAMM</name>
<organism evidence="1 2">
    <name type="scientific">Photobacterium indicum</name>
    <dbReference type="NCBI Taxonomy" id="81447"/>
    <lineage>
        <taxon>Bacteria</taxon>
        <taxon>Pseudomonadati</taxon>
        <taxon>Pseudomonadota</taxon>
        <taxon>Gammaproteobacteria</taxon>
        <taxon>Vibrionales</taxon>
        <taxon>Vibrionaceae</taxon>
        <taxon>Photobacterium</taxon>
    </lineage>
</organism>